<keyword evidence="6" id="KW-0411">Iron-sulfur</keyword>
<dbReference type="EMBL" id="CP036501">
    <property type="protein sequence ID" value="UZP74559.1"/>
    <property type="molecule type" value="Genomic_DNA"/>
</dbReference>
<dbReference type="PANTHER" id="PTHR21266">
    <property type="entry name" value="IRON-SULFUR DOMAIN CONTAINING PROTEIN"/>
    <property type="match status" value="1"/>
</dbReference>
<dbReference type="Proteomes" id="UP001317963">
    <property type="component" value="Chromosome"/>
</dbReference>
<dbReference type="InterPro" id="IPR036922">
    <property type="entry name" value="Rieske_2Fe-2S_sf"/>
</dbReference>
<keyword evidence="5" id="KW-0408">Iron</keyword>
<keyword evidence="2" id="KW-0001">2Fe-2S</keyword>
<evidence type="ECO:0000256" key="1">
    <source>
        <dbReference type="ARBA" id="ARBA00001962"/>
    </source>
</evidence>
<proteinExistence type="predicted"/>
<dbReference type="RefSeq" id="WP_279241013.1">
    <property type="nucleotide sequence ID" value="NZ_CP036501.1"/>
</dbReference>
<dbReference type="Pfam" id="PF19298">
    <property type="entry name" value="KshA_C"/>
    <property type="match status" value="1"/>
</dbReference>
<protein>
    <submittedName>
        <fullName evidence="8">FeS-binding protein</fullName>
    </submittedName>
</protein>
<sequence length="321" mass="36311">MELIAVCDSKTNTAPDFPIGWWSVARSHELEPGDVKSVSALDRELVVYRTDSGEARVHDAFCPHLGAHLGVNGKVVGESIQCPFHGWQFGGDGKCNHIPYCETIPSRAKVQNWPVSEVNGEIYMWFHPTGADPDREVPIIEQIGDEHWTEPRQVEFNIPVHIQDIAENSCDPEHFQYVHKQNQTPPSSVEVEDDGAVHLRSEIEAQGMKGDLHATMFQPGLARVMTSYGPGAEMLVYNSAQPISRNETLLRWTLIVRNEIAEFVGDQVMDGIIEGLSDDYPIWENKVHRKQPIFCKGDETLVLFRKWVRQFYLPESPRGQQ</sequence>
<keyword evidence="3" id="KW-0479">Metal-binding</keyword>
<dbReference type="SUPFAM" id="SSF55961">
    <property type="entry name" value="Bet v1-like"/>
    <property type="match status" value="1"/>
</dbReference>
<dbReference type="InterPro" id="IPR050584">
    <property type="entry name" value="Cholesterol_7-desaturase"/>
</dbReference>
<evidence type="ECO:0000259" key="7">
    <source>
        <dbReference type="PROSITE" id="PS51296"/>
    </source>
</evidence>
<comment type="cofactor">
    <cofactor evidence="1">
        <name>Fe cation</name>
        <dbReference type="ChEBI" id="CHEBI:24875"/>
    </cofactor>
</comment>
<evidence type="ECO:0000313" key="9">
    <source>
        <dbReference type="Proteomes" id="UP001317963"/>
    </source>
</evidence>
<dbReference type="Pfam" id="PF00355">
    <property type="entry name" value="Rieske"/>
    <property type="match status" value="1"/>
</dbReference>
<dbReference type="InterPro" id="IPR045605">
    <property type="entry name" value="KshA-like_C"/>
</dbReference>
<dbReference type="Gene3D" id="2.102.10.10">
    <property type="entry name" value="Rieske [2Fe-2S] iron-sulphur domain"/>
    <property type="match status" value="1"/>
</dbReference>
<dbReference type="PANTHER" id="PTHR21266:SF60">
    <property type="entry name" value="3-KETOSTEROID-9-ALPHA-MONOOXYGENASE, OXYGENASE COMPONENT"/>
    <property type="match status" value="1"/>
</dbReference>
<dbReference type="SUPFAM" id="SSF50022">
    <property type="entry name" value="ISP domain"/>
    <property type="match status" value="1"/>
</dbReference>
<evidence type="ECO:0000256" key="5">
    <source>
        <dbReference type="ARBA" id="ARBA00023004"/>
    </source>
</evidence>
<organism evidence="8 9">
    <name type="scientific">Candidatus Paraluminiphilus aquimaris</name>
    <dbReference type="NCBI Taxonomy" id="2518994"/>
    <lineage>
        <taxon>Bacteria</taxon>
        <taxon>Pseudomonadati</taxon>
        <taxon>Pseudomonadota</taxon>
        <taxon>Gammaproteobacteria</taxon>
        <taxon>Cellvibrionales</taxon>
        <taxon>Halieaceae</taxon>
        <taxon>Candidatus Paraluminiphilus</taxon>
    </lineage>
</organism>
<evidence type="ECO:0000256" key="2">
    <source>
        <dbReference type="ARBA" id="ARBA00022714"/>
    </source>
</evidence>
<keyword evidence="4" id="KW-0560">Oxidoreductase</keyword>
<evidence type="ECO:0000256" key="6">
    <source>
        <dbReference type="ARBA" id="ARBA00023014"/>
    </source>
</evidence>
<evidence type="ECO:0000313" key="8">
    <source>
        <dbReference type="EMBL" id="UZP74559.1"/>
    </source>
</evidence>
<keyword evidence="9" id="KW-1185">Reference proteome</keyword>
<accession>A0ABY6Q680</accession>
<dbReference type="PROSITE" id="PS51296">
    <property type="entry name" value="RIESKE"/>
    <property type="match status" value="1"/>
</dbReference>
<reference evidence="8 9" key="1">
    <citation type="submission" date="2019-02" db="EMBL/GenBank/DDBJ databases">
        <title>Halieaceae_genomes.</title>
        <authorList>
            <person name="Li S.-H."/>
        </authorList>
    </citation>
    <scope>NUCLEOTIDE SEQUENCE [LARGE SCALE GENOMIC DNA]</scope>
    <source>
        <strain evidence="8 9">JH123</strain>
    </source>
</reference>
<feature type="domain" description="Rieske" evidence="7">
    <location>
        <begin position="22"/>
        <end position="124"/>
    </location>
</feature>
<evidence type="ECO:0000256" key="4">
    <source>
        <dbReference type="ARBA" id="ARBA00023002"/>
    </source>
</evidence>
<name>A0ABY6Q680_9GAMM</name>
<gene>
    <name evidence="8" type="ORF">E0F26_07320</name>
</gene>
<dbReference type="Gene3D" id="3.90.380.10">
    <property type="entry name" value="Naphthalene 1,2-dioxygenase Alpha Subunit, Chain A, domain 1"/>
    <property type="match status" value="1"/>
</dbReference>
<dbReference type="CDD" id="cd03469">
    <property type="entry name" value="Rieske_RO_Alpha_N"/>
    <property type="match status" value="1"/>
</dbReference>
<evidence type="ECO:0000256" key="3">
    <source>
        <dbReference type="ARBA" id="ARBA00022723"/>
    </source>
</evidence>
<dbReference type="InterPro" id="IPR017941">
    <property type="entry name" value="Rieske_2Fe-2S"/>
</dbReference>